<organism evidence="1 2">
    <name type="scientific">Malassezia obtusa</name>
    <dbReference type="NCBI Taxonomy" id="76774"/>
    <lineage>
        <taxon>Eukaryota</taxon>
        <taxon>Fungi</taxon>
        <taxon>Dikarya</taxon>
        <taxon>Basidiomycota</taxon>
        <taxon>Ustilaginomycotina</taxon>
        <taxon>Malasseziomycetes</taxon>
        <taxon>Malasseziales</taxon>
        <taxon>Malasseziaceae</taxon>
        <taxon>Malassezia</taxon>
    </lineage>
</organism>
<gene>
    <name evidence="1" type="ORF">MOBT1_000427</name>
</gene>
<protein>
    <submittedName>
        <fullName evidence="1">Uncharacterized protein</fullName>
    </submittedName>
</protein>
<reference evidence="1" key="1">
    <citation type="submission" date="2023-03" db="EMBL/GenBank/DDBJ databases">
        <title>Mating type loci evolution in Malassezia.</title>
        <authorList>
            <person name="Coelho M.A."/>
        </authorList>
    </citation>
    <scope>NUCLEOTIDE SEQUENCE</scope>
    <source>
        <strain evidence="1">CBS 7876</strain>
    </source>
</reference>
<keyword evidence="2" id="KW-1185">Reference proteome</keyword>
<name>A0AAF0DY29_9BASI</name>
<dbReference type="CDD" id="cd00590">
    <property type="entry name" value="RRM_SF"/>
    <property type="match status" value="1"/>
</dbReference>
<accession>A0AAF0DY29</accession>
<evidence type="ECO:0000313" key="2">
    <source>
        <dbReference type="Proteomes" id="UP001214603"/>
    </source>
</evidence>
<dbReference type="Proteomes" id="UP001214603">
    <property type="component" value="Chromosome 1"/>
</dbReference>
<evidence type="ECO:0000313" key="1">
    <source>
        <dbReference type="EMBL" id="WFD01751.1"/>
    </source>
</evidence>
<dbReference type="EMBL" id="CP119934">
    <property type="protein sequence ID" value="WFD01751.1"/>
    <property type="molecule type" value="Genomic_DNA"/>
</dbReference>
<dbReference type="AlphaFoldDB" id="A0AAF0DY29"/>
<proteinExistence type="predicted"/>
<sequence length="253" mass="28270">MGGRWGAKVKPCVLLRNLPRTALPQDLRRLGAQSGDVRVDFLRTPLLQPTGRAIVSVPRETPPAWTARRLQGTTVGGRAIDASEVRRTLTQLSFDDARALLRAQYASKPPALHTALDVLTAEPERCVLLRNLPMQTTAEKLEKKLRRSYALVGESDEPVPLALDAVRPLANDPEGPRLLSELWASQRPPAPRSVLKLPALHASGTDAWFLVRLQSTVEAMRLVRSWHRRRYTPQKYPVENVGDRFVVDAELVY</sequence>